<evidence type="ECO:0000313" key="2">
    <source>
        <dbReference type="Proteomes" id="UP000053647"/>
    </source>
</evidence>
<accession>A0A0C9TAN4</accession>
<name>A0A0C9TAN4_PAXIN</name>
<dbReference type="EMBL" id="KN819694">
    <property type="protein sequence ID" value="KIJ08128.1"/>
    <property type="molecule type" value="Genomic_DNA"/>
</dbReference>
<sequence>MSLASPSGSFALSLSLSNVSSTSLLIASPSKNRLRAIRLCCQGLCVSKLVWEED</sequence>
<dbReference type="HOGENOM" id="CLU_3050951_0_0_1"/>
<dbReference type="Proteomes" id="UP000053647">
    <property type="component" value="Unassembled WGS sequence"/>
</dbReference>
<reference evidence="1 2" key="1">
    <citation type="submission" date="2014-06" db="EMBL/GenBank/DDBJ databases">
        <authorList>
            <consortium name="DOE Joint Genome Institute"/>
            <person name="Kuo A."/>
            <person name="Kohler A."/>
            <person name="Nagy L.G."/>
            <person name="Floudas D."/>
            <person name="Copeland A."/>
            <person name="Barry K.W."/>
            <person name="Cichocki N."/>
            <person name="Veneault-Fourrey C."/>
            <person name="LaButti K."/>
            <person name="Lindquist E.A."/>
            <person name="Lipzen A."/>
            <person name="Lundell T."/>
            <person name="Morin E."/>
            <person name="Murat C."/>
            <person name="Sun H."/>
            <person name="Tunlid A."/>
            <person name="Henrissat B."/>
            <person name="Grigoriev I.V."/>
            <person name="Hibbett D.S."/>
            <person name="Martin F."/>
            <person name="Nordberg H.P."/>
            <person name="Cantor M.N."/>
            <person name="Hua S.X."/>
        </authorList>
    </citation>
    <scope>NUCLEOTIDE SEQUENCE [LARGE SCALE GENOMIC DNA]</scope>
    <source>
        <strain evidence="1 2">ATCC 200175</strain>
    </source>
</reference>
<protein>
    <submittedName>
        <fullName evidence="1">Uncharacterized protein</fullName>
    </submittedName>
</protein>
<proteinExistence type="predicted"/>
<gene>
    <name evidence="1" type="ORF">PAXINDRAFT_18708</name>
</gene>
<evidence type="ECO:0000313" key="1">
    <source>
        <dbReference type="EMBL" id="KIJ08128.1"/>
    </source>
</evidence>
<dbReference type="AlphaFoldDB" id="A0A0C9TAN4"/>
<keyword evidence="2" id="KW-1185">Reference proteome</keyword>
<reference evidence="2" key="2">
    <citation type="submission" date="2015-01" db="EMBL/GenBank/DDBJ databases">
        <title>Evolutionary Origins and Diversification of the Mycorrhizal Mutualists.</title>
        <authorList>
            <consortium name="DOE Joint Genome Institute"/>
            <consortium name="Mycorrhizal Genomics Consortium"/>
            <person name="Kohler A."/>
            <person name="Kuo A."/>
            <person name="Nagy L.G."/>
            <person name="Floudas D."/>
            <person name="Copeland A."/>
            <person name="Barry K.W."/>
            <person name="Cichocki N."/>
            <person name="Veneault-Fourrey C."/>
            <person name="LaButti K."/>
            <person name="Lindquist E.A."/>
            <person name="Lipzen A."/>
            <person name="Lundell T."/>
            <person name="Morin E."/>
            <person name="Murat C."/>
            <person name="Riley R."/>
            <person name="Ohm R."/>
            <person name="Sun H."/>
            <person name="Tunlid A."/>
            <person name="Henrissat B."/>
            <person name="Grigoriev I.V."/>
            <person name="Hibbett D.S."/>
            <person name="Martin F."/>
        </authorList>
    </citation>
    <scope>NUCLEOTIDE SEQUENCE [LARGE SCALE GENOMIC DNA]</scope>
    <source>
        <strain evidence="2">ATCC 200175</strain>
    </source>
</reference>
<organism evidence="1 2">
    <name type="scientific">Paxillus involutus ATCC 200175</name>
    <dbReference type="NCBI Taxonomy" id="664439"/>
    <lineage>
        <taxon>Eukaryota</taxon>
        <taxon>Fungi</taxon>
        <taxon>Dikarya</taxon>
        <taxon>Basidiomycota</taxon>
        <taxon>Agaricomycotina</taxon>
        <taxon>Agaricomycetes</taxon>
        <taxon>Agaricomycetidae</taxon>
        <taxon>Boletales</taxon>
        <taxon>Paxilineae</taxon>
        <taxon>Paxillaceae</taxon>
        <taxon>Paxillus</taxon>
    </lineage>
</organism>